<dbReference type="SMART" id="SM00465">
    <property type="entry name" value="GIYc"/>
    <property type="match status" value="1"/>
</dbReference>
<comment type="caution">
    <text evidence="3">The sequence shown here is derived from an EMBL/GenBank/DDBJ whole genome shotgun (WGS) entry which is preliminary data.</text>
</comment>
<dbReference type="Gene3D" id="3.40.1440.10">
    <property type="entry name" value="GIY-YIG endonuclease"/>
    <property type="match status" value="1"/>
</dbReference>
<dbReference type="PROSITE" id="PS50164">
    <property type="entry name" value="GIY_YIG"/>
    <property type="match status" value="1"/>
</dbReference>
<name>A0A1F2WJP3_9ACTN</name>
<dbReference type="SUPFAM" id="SSF82771">
    <property type="entry name" value="GIY-YIG endonuclease"/>
    <property type="match status" value="1"/>
</dbReference>
<comment type="similarity">
    <text evidence="1">Belongs to the UPF0213 family.</text>
</comment>
<gene>
    <name evidence="3" type="ORF">A2Y75_02670</name>
</gene>
<protein>
    <recommendedName>
        <fullName evidence="2">GIY-YIG domain-containing protein</fullName>
    </recommendedName>
</protein>
<dbReference type="CDD" id="cd10448">
    <property type="entry name" value="GIY-YIG_unchar_3"/>
    <property type="match status" value="1"/>
</dbReference>
<feature type="domain" description="GIY-YIG" evidence="2">
    <location>
        <begin position="3"/>
        <end position="79"/>
    </location>
</feature>
<evidence type="ECO:0000259" key="2">
    <source>
        <dbReference type="PROSITE" id="PS50164"/>
    </source>
</evidence>
<dbReference type="InterPro" id="IPR050190">
    <property type="entry name" value="UPF0213_domain"/>
</dbReference>
<evidence type="ECO:0000313" key="4">
    <source>
        <dbReference type="Proteomes" id="UP000177876"/>
    </source>
</evidence>
<dbReference type="InterPro" id="IPR035901">
    <property type="entry name" value="GIY-YIG_endonuc_sf"/>
</dbReference>
<dbReference type="PANTHER" id="PTHR34477:SF5">
    <property type="entry name" value="BSL5627 PROTEIN"/>
    <property type="match status" value="1"/>
</dbReference>
<dbReference type="AlphaFoldDB" id="A0A1F2WJP3"/>
<organism evidence="3 4">
    <name type="scientific">Candidatus Solincola sediminis</name>
    <dbReference type="NCBI Taxonomy" id="1797199"/>
    <lineage>
        <taxon>Bacteria</taxon>
        <taxon>Bacillati</taxon>
        <taxon>Actinomycetota</taxon>
        <taxon>Candidatus Geothermincolia</taxon>
        <taxon>Candidatus Geothermincolales</taxon>
        <taxon>Candidatus Geothermincolaceae</taxon>
        <taxon>Candidatus Solincola</taxon>
    </lineage>
</organism>
<sequence length="95" mass="11433">MKKEFYVYIMTNIHNKVLYTGVTNNLERRIREHQEALQKGFTKKYNIKKLVYYEEYDSIEDAIIREKQIKGGSRKKKEALINSCNPGWYDLSVYF</sequence>
<evidence type="ECO:0000313" key="3">
    <source>
        <dbReference type="EMBL" id="OFW57069.1"/>
    </source>
</evidence>
<dbReference type="Pfam" id="PF01541">
    <property type="entry name" value="GIY-YIG"/>
    <property type="match status" value="1"/>
</dbReference>
<dbReference type="EMBL" id="MELK01000038">
    <property type="protein sequence ID" value="OFW57069.1"/>
    <property type="molecule type" value="Genomic_DNA"/>
</dbReference>
<accession>A0A1F2WJP3</accession>
<dbReference type="Proteomes" id="UP000177876">
    <property type="component" value="Unassembled WGS sequence"/>
</dbReference>
<dbReference type="PANTHER" id="PTHR34477">
    <property type="entry name" value="UPF0213 PROTEIN YHBQ"/>
    <property type="match status" value="1"/>
</dbReference>
<dbReference type="InterPro" id="IPR000305">
    <property type="entry name" value="GIY-YIG_endonuc"/>
</dbReference>
<proteinExistence type="inferred from homology"/>
<reference evidence="3 4" key="1">
    <citation type="journal article" date="2016" name="Nat. Commun.">
        <title>Thousands of microbial genomes shed light on interconnected biogeochemical processes in an aquifer system.</title>
        <authorList>
            <person name="Anantharaman K."/>
            <person name="Brown C.T."/>
            <person name="Hug L.A."/>
            <person name="Sharon I."/>
            <person name="Castelle C.J."/>
            <person name="Probst A.J."/>
            <person name="Thomas B.C."/>
            <person name="Singh A."/>
            <person name="Wilkins M.J."/>
            <person name="Karaoz U."/>
            <person name="Brodie E.L."/>
            <person name="Williams K.H."/>
            <person name="Hubbard S.S."/>
            <person name="Banfield J.F."/>
        </authorList>
    </citation>
    <scope>NUCLEOTIDE SEQUENCE [LARGE SCALE GENOMIC DNA]</scope>
</reference>
<evidence type="ECO:0000256" key="1">
    <source>
        <dbReference type="ARBA" id="ARBA00007435"/>
    </source>
</evidence>